<dbReference type="PANTHER" id="PTHR43169">
    <property type="entry name" value="EXSB FAMILY PROTEIN"/>
    <property type="match status" value="1"/>
</dbReference>
<dbReference type="GO" id="GO:0006529">
    <property type="term" value="P:asparagine biosynthetic process"/>
    <property type="evidence" value="ECO:0007669"/>
    <property type="project" value="InterPro"/>
</dbReference>
<dbReference type="GO" id="GO:0016740">
    <property type="term" value="F:transferase activity"/>
    <property type="evidence" value="ECO:0007669"/>
    <property type="project" value="UniProtKB-KW"/>
</dbReference>
<reference evidence="2 3" key="1">
    <citation type="submission" date="2018-09" db="EMBL/GenBank/DDBJ databases">
        <title>Metagenome Assembled Genomes from an Advanced Water Purification Facility.</title>
        <authorList>
            <person name="Stamps B.W."/>
            <person name="Spear J.R."/>
        </authorList>
    </citation>
    <scope>NUCLEOTIDE SEQUENCE [LARGE SCALE GENOMIC DNA]</scope>
    <source>
        <strain evidence="2">Bin_27_1</strain>
    </source>
</reference>
<dbReference type="Pfam" id="PF00733">
    <property type="entry name" value="Asn_synthase"/>
    <property type="match status" value="1"/>
</dbReference>
<dbReference type="RefSeq" id="WP_276658603.1">
    <property type="nucleotide sequence ID" value="NZ_SSFD01000157.1"/>
</dbReference>
<feature type="domain" description="Asparagine synthetase" evidence="1">
    <location>
        <begin position="76"/>
        <end position="178"/>
    </location>
</feature>
<dbReference type="PANTHER" id="PTHR43169:SF3">
    <property type="entry name" value="ATPASE, PP-LOOP SUPERFAMILY-RELATED"/>
    <property type="match status" value="1"/>
</dbReference>
<keyword evidence="2" id="KW-0808">Transferase</keyword>
<evidence type="ECO:0000313" key="3">
    <source>
        <dbReference type="Proteomes" id="UP000321192"/>
    </source>
</evidence>
<evidence type="ECO:0000313" key="2">
    <source>
        <dbReference type="EMBL" id="TXH85126.1"/>
    </source>
</evidence>
<name>A0A5C7SPW3_THASP</name>
<dbReference type="EMBL" id="SSFD01000157">
    <property type="protein sequence ID" value="TXH85126.1"/>
    <property type="molecule type" value="Genomic_DNA"/>
</dbReference>
<dbReference type="InterPro" id="IPR014729">
    <property type="entry name" value="Rossmann-like_a/b/a_fold"/>
</dbReference>
<dbReference type="GO" id="GO:0004066">
    <property type="term" value="F:asparagine synthase (glutamine-hydrolyzing) activity"/>
    <property type="evidence" value="ECO:0007669"/>
    <property type="project" value="InterPro"/>
</dbReference>
<dbReference type="AlphaFoldDB" id="A0A5C7SPW3"/>
<dbReference type="Gene3D" id="3.40.50.620">
    <property type="entry name" value="HUPs"/>
    <property type="match status" value="1"/>
</dbReference>
<accession>A0A5C7SPW3</accession>
<dbReference type="CDD" id="cd01996">
    <property type="entry name" value="AANH_WbpG-like"/>
    <property type="match status" value="1"/>
</dbReference>
<organism evidence="2 3">
    <name type="scientific">Thauera aminoaromatica</name>
    <dbReference type="NCBI Taxonomy" id="164330"/>
    <lineage>
        <taxon>Bacteria</taxon>
        <taxon>Pseudomonadati</taxon>
        <taxon>Pseudomonadota</taxon>
        <taxon>Betaproteobacteria</taxon>
        <taxon>Rhodocyclales</taxon>
        <taxon>Zoogloeaceae</taxon>
        <taxon>Thauera</taxon>
    </lineage>
</organism>
<protein>
    <submittedName>
        <fullName evidence="2">N-acetyl sugar amidotransferase</fullName>
    </submittedName>
</protein>
<evidence type="ECO:0000259" key="1">
    <source>
        <dbReference type="Pfam" id="PF00733"/>
    </source>
</evidence>
<proteinExistence type="predicted"/>
<dbReference type="SUPFAM" id="SSF52402">
    <property type="entry name" value="Adenine nucleotide alpha hydrolases-like"/>
    <property type="match status" value="1"/>
</dbReference>
<comment type="caution">
    <text evidence="2">The sequence shown here is derived from an EMBL/GenBank/DDBJ whole genome shotgun (WGS) entry which is preliminary data.</text>
</comment>
<sequence>MNTRPYQICTRCVMDTSDPEITFDDAGLCSHCQRYDSMVRDIVARADRGERQSELDAIVAQIKERGRGHDYDCIMGLSGGVDSSYVAYTAKRLGLRPLAVHFDSGWNSELAVNNIENIVKKLGIDLHTHVVDWEEMRDLQLAFFKASVANCDIPTDHAFPAILYREAARHGIKYILSGSNYATEFILPSAWGYQSGDLRHLRDIHNRFGLHKLREYPTIGFFQQYIWYPYVRGIKTVKLLNYLPYNKFEAKRTIIRELDWRDYGGKHYESVFTRFFQGYYLPVKFGYDKRRAHLSSLINAGQVTREEALTELGHPTYDPQLQADDKTFVAKKLGVSAAELDAIFQQPNKDYSDYASNAKLMEFGLKVKRAFVRL</sequence>
<gene>
    <name evidence="2" type="ORF">E6Q80_10265</name>
</gene>
<dbReference type="Proteomes" id="UP000321192">
    <property type="component" value="Unassembled WGS sequence"/>
</dbReference>
<dbReference type="InterPro" id="IPR001962">
    <property type="entry name" value="Asn_synthase"/>
</dbReference>
<dbReference type="InterPro" id="IPR052188">
    <property type="entry name" value="Ni-pincer_cofactor_biosynth"/>
</dbReference>
<dbReference type="NCBIfam" id="TIGR03573">
    <property type="entry name" value="WbuX"/>
    <property type="match status" value="1"/>
</dbReference>
<dbReference type="InterPro" id="IPR020022">
    <property type="entry name" value="N-acetyl_sugar_amidoTrfase"/>
</dbReference>